<reference evidence="1 2" key="1">
    <citation type="submission" date="2024-06" db="EMBL/GenBank/DDBJ databases">
        <title>Genomic Encyclopedia of Type Strains, Phase IV (KMG-IV): sequencing the most valuable type-strain genomes for metagenomic binning, comparative biology and taxonomic classification.</title>
        <authorList>
            <person name="Goeker M."/>
        </authorList>
    </citation>
    <scope>NUCLEOTIDE SEQUENCE [LARGE SCALE GENOMIC DNA]</scope>
    <source>
        <strain evidence="1 2">DSM 21331</strain>
    </source>
</reference>
<sequence length="74" mass="8150">MLLKDWMRTSEIDDAGLAERIGDISVFGVRKLRFRQRGPSIRVAARIEEISGGMVRAPDLEPVKPARAVAEASS</sequence>
<keyword evidence="2" id="KW-1185">Reference proteome</keyword>
<proteinExistence type="predicted"/>
<dbReference type="RefSeq" id="WP_238278103.1">
    <property type="nucleotide sequence ID" value="NZ_BPQL01000029.1"/>
</dbReference>
<gene>
    <name evidence="1" type="ORF">ABID43_001906</name>
</gene>
<protein>
    <submittedName>
        <fullName evidence="1">Uncharacterized protein</fullName>
    </submittedName>
</protein>
<accession>A0ABV2L6J4</accession>
<name>A0ABV2L6J4_9HYPH</name>
<dbReference type="Proteomes" id="UP001549145">
    <property type="component" value="Unassembled WGS sequence"/>
</dbReference>
<evidence type="ECO:0000313" key="2">
    <source>
        <dbReference type="Proteomes" id="UP001549145"/>
    </source>
</evidence>
<organism evidence="1 2">
    <name type="scientific">Methylobacterium goesingense</name>
    <dbReference type="NCBI Taxonomy" id="243690"/>
    <lineage>
        <taxon>Bacteria</taxon>
        <taxon>Pseudomonadati</taxon>
        <taxon>Pseudomonadota</taxon>
        <taxon>Alphaproteobacteria</taxon>
        <taxon>Hyphomicrobiales</taxon>
        <taxon>Methylobacteriaceae</taxon>
        <taxon>Methylobacterium</taxon>
    </lineage>
</organism>
<evidence type="ECO:0000313" key="1">
    <source>
        <dbReference type="EMBL" id="MET3692370.1"/>
    </source>
</evidence>
<dbReference type="EMBL" id="JBEPMM010000004">
    <property type="protein sequence ID" value="MET3692370.1"/>
    <property type="molecule type" value="Genomic_DNA"/>
</dbReference>
<comment type="caution">
    <text evidence="1">The sequence shown here is derived from an EMBL/GenBank/DDBJ whole genome shotgun (WGS) entry which is preliminary data.</text>
</comment>